<evidence type="ECO:0000313" key="5">
    <source>
        <dbReference type="EMBL" id="KIJ61015.1"/>
    </source>
</evidence>
<feature type="domain" description="Carboxylesterase type B" evidence="4">
    <location>
        <begin position="30"/>
        <end position="451"/>
    </location>
</feature>
<dbReference type="SUPFAM" id="SSF53474">
    <property type="entry name" value="alpha/beta-Hydrolases"/>
    <property type="match status" value="1"/>
</dbReference>
<sequence length="539" mass="57782">MLLQTGLMVVLQSLLCLQAFCSPVSAAASAPIVNLGYAQYQGAIDATSNTTSFLGIRFASPPVGNLRWAAPQAPPTVSGIQQATEQPNQCYQASNGNAPASPWRGTHLSKRDVSTSEDCLFLNVYTPGDTVTPVSSGSGLPVIVFIHGGGYISGAASQWEGSDLIVDSNHGVVVVLIQYRLGLFGFLPGEAVKKGGALNAGLLDQNYALQWVQSHINTFGGDPTKVTIWGESAGAGSVLQHVVAHGGNTQPPLFRAAMTSSTFLPSQYQYNDRIPELLYGEVVNGTNCGPSSDTLSCLRDADVNTLASLDATINESGFYGVYTFVPVIDGTFIVERPTVTLAKGRHNGEALLSVTNEFEGTVFVDQKTTLDISQYVTQLFPNLELWQAALATPLYDHLGTAAQQASLAMGESIFVCPTYYLLEAFGSKAWKGEFAIPPAYHANDIPYYFPGNGPQTPENAEFITAFSNGFMALTMSMDPNAKYNSSDITPTWKSWNQGHTEMLFNKTAAGAPVVEPFSSDNALLERCLYWRSVSAWSAQ</sequence>
<keyword evidence="2 3" id="KW-0378">Hydrolase</keyword>
<dbReference type="Pfam" id="PF00135">
    <property type="entry name" value="COesterase"/>
    <property type="match status" value="1"/>
</dbReference>
<dbReference type="InterPro" id="IPR019826">
    <property type="entry name" value="Carboxylesterase_B_AS"/>
</dbReference>
<dbReference type="PANTHER" id="PTHR11559">
    <property type="entry name" value="CARBOXYLESTERASE"/>
    <property type="match status" value="1"/>
</dbReference>
<dbReference type="GO" id="GO:0016787">
    <property type="term" value="F:hydrolase activity"/>
    <property type="evidence" value="ECO:0007669"/>
    <property type="project" value="UniProtKB-KW"/>
</dbReference>
<evidence type="ECO:0000256" key="3">
    <source>
        <dbReference type="RuleBase" id="RU361235"/>
    </source>
</evidence>
<comment type="similarity">
    <text evidence="1 3">Belongs to the type-B carboxylesterase/lipase family.</text>
</comment>
<accession>A0A0C9VSY0</accession>
<dbReference type="EC" id="3.1.1.-" evidence="3"/>
<gene>
    <name evidence="5" type="ORF">HYDPIDRAFT_177203</name>
</gene>
<evidence type="ECO:0000313" key="6">
    <source>
        <dbReference type="Proteomes" id="UP000053820"/>
    </source>
</evidence>
<reference evidence="5 6" key="1">
    <citation type="submission" date="2014-04" db="EMBL/GenBank/DDBJ databases">
        <title>Evolutionary Origins and Diversification of the Mycorrhizal Mutualists.</title>
        <authorList>
            <consortium name="DOE Joint Genome Institute"/>
            <consortium name="Mycorrhizal Genomics Consortium"/>
            <person name="Kohler A."/>
            <person name="Kuo A."/>
            <person name="Nagy L.G."/>
            <person name="Floudas D."/>
            <person name="Copeland A."/>
            <person name="Barry K.W."/>
            <person name="Cichocki N."/>
            <person name="Veneault-Fourrey C."/>
            <person name="LaButti K."/>
            <person name="Lindquist E.A."/>
            <person name="Lipzen A."/>
            <person name="Lundell T."/>
            <person name="Morin E."/>
            <person name="Murat C."/>
            <person name="Riley R."/>
            <person name="Ohm R."/>
            <person name="Sun H."/>
            <person name="Tunlid A."/>
            <person name="Henrissat B."/>
            <person name="Grigoriev I.V."/>
            <person name="Hibbett D.S."/>
            <person name="Martin F."/>
        </authorList>
    </citation>
    <scope>NUCLEOTIDE SEQUENCE [LARGE SCALE GENOMIC DNA]</scope>
    <source>
        <strain evidence="5 6">MD-312</strain>
    </source>
</reference>
<dbReference type="OrthoDB" id="408631at2759"/>
<protein>
    <recommendedName>
        <fullName evidence="3">Carboxylic ester hydrolase</fullName>
        <ecNumber evidence="3">3.1.1.-</ecNumber>
    </recommendedName>
</protein>
<dbReference type="PROSITE" id="PS00122">
    <property type="entry name" value="CARBOXYLESTERASE_B_1"/>
    <property type="match status" value="1"/>
</dbReference>
<evidence type="ECO:0000256" key="1">
    <source>
        <dbReference type="ARBA" id="ARBA00005964"/>
    </source>
</evidence>
<dbReference type="Proteomes" id="UP000053820">
    <property type="component" value="Unassembled WGS sequence"/>
</dbReference>
<dbReference type="InterPro" id="IPR019819">
    <property type="entry name" value="Carboxylesterase_B_CS"/>
</dbReference>
<organism evidence="5 6">
    <name type="scientific">Hydnomerulius pinastri MD-312</name>
    <dbReference type="NCBI Taxonomy" id="994086"/>
    <lineage>
        <taxon>Eukaryota</taxon>
        <taxon>Fungi</taxon>
        <taxon>Dikarya</taxon>
        <taxon>Basidiomycota</taxon>
        <taxon>Agaricomycotina</taxon>
        <taxon>Agaricomycetes</taxon>
        <taxon>Agaricomycetidae</taxon>
        <taxon>Boletales</taxon>
        <taxon>Boletales incertae sedis</taxon>
        <taxon>Leucogyrophana</taxon>
    </lineage>
</organism>
<dbReference type="Gene3D" id="3.40.50.1820">
    <property type="entry name" value="alpha/beta hydrolase"/>
    <property type="match status" value="1"/>
</dbReference>
<dbReference type="EMBL" id="KN839866">
    <property type="protein sequence ID" value="KIJ61015.1"/>
    <property type="molecule type" value="Genomic_DNA"/>
</dbReference>
<keyword evidence="6" id="KW-1185">Reference proteome</keyword>
<feature type="signal peptide" evidence="3">
    <location>
        <begin position="1"/>
        <end position="26"/>
    </location>
</feature>
<name>A0A0C9VSY0_9AGAM</name>
<dbReference type="InterPro" id="IPR002018">
    <property type="entry name" value="CarbesteraseB"/>
</dbReference>
<evidence type="ECO:0000256" key="2">
    <source>
        <dbReference type="ARBA" id="ARBA00022801"/>
    </source>
</evidence>
<dbReference type="ESTHER" id="9homo-a0a0c9vsy0">
    <property type="family name" value="Fungal_carboxylesterase_lipase"/>
</dbReference>
<dbReference type="InterPro" id="IPR050309">
    <property type="entry name" value="Type-B_Carboxylest/Lipase"/>
</dbReference>
<evidence type="ECO:0000259" key="4">
    <source>
        <dbReference type="Pfam" id="PF00135"/>
    </source>
</evidence>
<keyword evidence="3" id="KW-0732">Signal</keyword>
<dbReference type="PROSITE" id="PS00941">
    <property type="entry name" value="CARBOXYLESTERASE_B_2"/>
    <property type="match status" value="1"/>
</dbReference>
<feature type="chain" id="PRO_5005112096" description="Carboxylic ester hydrolase" evidence="3">
    <location>
        <begin position="27"/>
        <end position="539"/>
    </location>
</feature>
<proteinExistence type="inferred from homology"/>
<dbReference type="HOGENOM" id="CLU_006586_10_5_1"/>
<dbReference type="AlphaFoldDB" id="A0A0C9VSY0"/>
<dbReference type="InterPro" id="IPR029058">
    <property type="entry name" value="AB_hydrolase_fold"/>
</dbReference>